<dbReference type="SUPFAM" id="SSF54211">
    <property type="entry name" value="Ribosomal protein S5 domain 2-like"/>
    <property type="match status" value="1"/>
</dbReference>
<dbReference type="EMBL" id="DWYA01000082">
    <property type="protein sequence ID" value="HJB40576.1"/>
    <property type="molecule type" value="Genomic_DNA"/>
</dbReference>
<dbReference type="GO" id="GO:0003723">
    <property type="term" value="F:RNA binding"/>
    <property type="evidence" value="ECO:0007669"/>
    <property type="project" value="TreeGrafter"/>
</dbReference>
<evidence type="ECO:0000256" key="6">
    <source>
        <dbReference type="RuleBase" id="RU003815"/>
    </source>
</evidence>
<sequence length="132" mass="14918">MYETKPYFYGTGRRKNSVARVRVYAGTGKITINDRDIDDYFGLETLKLIVRQPLTLNELEGKFDIVVRVNGGGVSGQAGAIRHGLSRALLVYDEALRPALKKAGFLTRDPRMKERKKYGLKAARRAPQFSKR</sequence>
<evidence type="ECO:0000256" key="1">
    <source>
        <dbReference type="ARBA" id="ARBA00005251"/>
    </source>
</evidence>
<keyword evidence="2 5" id="KW-0689">Ribosomal protein</keyword>
<comment type="caution">
    <text evidence="7">The sequence shown here is derived from an EMBL/GenBank/DDBJ whole genome shotgun (WGS) entry which is preliminary data.</text>
</comment>
<dbReference type="InterPro" id="IPR000754">
    <property type="entry name" value="Ribosomal_uS9"/>
</dbReference>
<evidence type="ECO:0000256" key="4">
    <source>
        <dbReference type="ARBA" id="ARBA00035259"/>
    </source>
</evidence>
<dbReference type="InterPro" id="IPR014721">
    <property type="entry name" value="Ribsml_uS5_D2-typ_fold_subgr"/>
</dbReference>
<evidence type="ECO:0000313" key="8">
    <source>
        <dbReference type="Proteomes" id="UP000824209"/>
    </source>
</evidence>
<dbReference type="PROSITE" id="PS00360">
    <property type="entry name" value="RIBOSOMAL_S9"/>
    <property type="match status" value="1"/>
</dbReference>
<protein>
    <recommendedName>
        <fullName evidence="4 5">Small ribosomal subunit protein uS9</fullName>
    </recommendedName>
</protein>
<evidence type="ECO:0000256" key="3">
    <source>
        <dbReference type="ARBA" id="ARBA00023274"/>
    </source>
</evidence>
<dbReference type="Proteomes" id="UP000824209">
    <property type="component" value="Unassembled WGS sequence"/>
</dbReference>
<dbReference type="InterPro" id="IPR020568">
    <property type="entry name" value="Ribosomal_Su5_D2-typ_SF"/>
</dbReference>
<evidence type="ECO:0000313" key="7">
    <source>
        <dbReference type="EMBL" id="HJB40576.1"/>
    </source>
</evidence>
<dbReference type="PANTHER" id="PTHR21569:SF1">
    <property type="entry name" value="SMALL RIBOSOMAL SUBUNIT PROTEIN US9M"/>
    <property type="match status" value="1"/>
</dbReference>
<gene>
    <name evidence="5 7" type="primary">rpsI</name>
    <name evidence="7" type="ORF">H9943_09305</name>
</gene>
<dbReference type="FunFam" id="3.30.230.10:FF:000001">
    <property type="entry name" value="30S ribosomal protein S9"/>
    <property type="match status" value="1"/>
</dbReference>
<dbReference type="GO" id="GO:0003735">
    <property type="term" value="F:structural constituent of ribosome"/>
    <property type="evidence" value="ECO:0007669"/>
    <property type="project" value="InterPro"/>
</dbReference>
<dbReference type="PANTHER" id="PTHR21569">
    <property type="entry name" value="RIBOSOMAL PROTEIN S9"/>
    <property type="match status" value="1"/>
</dbReference>
<dbReference type="InterPro" id="IPR020574">
    <property type="entry name" value="Ribosomal_uS9_CS"/>
</dbReference>
<dbReference type="NCBIfam" id="NF001099">
    <property type="entry name" value="PRK00132.1"/>
    <property type="match status" value="1"/>
</dbReference>
<dbReference type="GO" id="GO:0006412">
    <property type="term" value="P:translation"/>
    <property type="evidence" value="ECO:0007669"/>
    <property type="project" value="UniProtKB-UniRule"/>
</dbReference>
<dbReference type="GO" id="GO:0022627">
    <property type="term" value="C:cytosolic small ribosomal subunit"/>
    <property type="evidence" value="ECO:0007669"/>
    <property type="project" value="TreeGrafter"/>
</dbReference>
<organism evidence="7 8">
    <name type="scientific">Candidatus Ruthenibacterium avium</name>
    <dbReference type="NCBI Taxonomy" id="2838751"/>
    <lineage>
        <taxon>Bacteria</taxon>
        <taxon>Bacillati</taxon>
        <taxon>Bacillota</taxon>
        <taxon>Clostridia</taxon>
        <taxon>Eubacteriales</taxon>
        <taxon>Oscillospiraceae</taxon>
        <taxon>Ruthenibacterium</taxon>
    </lineage>
</organism>
<accession>A0A9D2M4N6</accession>
<evidence type="ECO:0000256" key="2">
    <source>
        <dbReference type="ARBA" id="ARBA00022980"/>
    </source>
</evidence>
<proteinExistence type="inferred from homology"/>
<name>A0A9D2M4N6_9FIRM</name>
<reference evidence="7" key="1">
    <citation type="journal article" date="2021" name="PeerJ">
        <title>Extensive microbial diversity within the chicken gut microbiome revealed by metagenomics and culture.</title>
        <authorList>
            <person name="Gilroy R."/>
            <person name="Ravi A."/>
            <person name="Getino M."/>
            <person name="Pursley I."/>
            <person name="Horton D.L."/>
            <person name="Alikhan N.F."/>
            <person name="Baker D."/>
            <person name="Gharbi K."/>
            <person name="Hall N."/>
            <person name="Watson M."/>
            <person name="Adriaenssens E.M."/>
            <person name="Foster-Nyarko E."/>
            <person name="Jarju S."/>
            <person name="Secka A."/>
            <person name="Antonio M."/>
            <person name="Oren A."/>
            <person name="Chaudhuri R.R."/>
            <person name="La Ragione R."/>
            <person name="Hildebrand F."/>
            <person name="Pallen M.J."/>
        </authorList>
    </citation>
    <scope>NUCLEOTIDE SEQUENCE</scope>
    <source>
        <strain evidence="7">ChiBcec8-14828</strain>
    </source>
</reference>
<dbReference type="InterPro" id="IPR023035">
    <property type="entry name" value="Ribosomal_uS9_bac/plastid"/>
</dbReference>
<keyword evidence="3 5" id="KW-0687">Ribonucleoprotein</keyword>
<reference evidence="7" key="2">
    <citation type="submission" date="2021-04" db="EMBL/GenBank/DDBJ databases">
        <authorList>
            <person name="Gilroy R."/>
        </authorList>
    </citation>
    <scope>NUCLEOTIDE SEQUENCE</scope>
    <source>
        <strain evidence="7">ChiBcec8-14828</strain>
    </source>
</reference>
<dbReference type="AlphaFoldDB" id="A0A9D2M4N6"/>
<dbReference type="HAMAP" id="MF_00532_B">
    <property type="entry name" value="Ribosomal_uS9_B"/>
    <property type="match status" value="1"/>
</dbReference>
<dbReference type="Gene3D" id="3.30.230.10">
    <property type="match status" value="1"/>
</dbReference>
<dbReference type="Pfam" id="PF00380">
    <property type="entry name" value="Ribosomal_S9"/>
    <property type="match status" value="1"/>
</dbReference>
<evidence type="ECO:0000256" key="5">
    <source>
        <dbReference type="HAMAP-Rule" id="MF_00532"/>
    </source>
</evidence>
<comment type="similarity">
    <text evidence="1 5 6">Belongs to the universal ribosomal protein uS9 family.</text>
</comment>